<sequence>MDKLKKTIKDSIRNFEQSYPIEAVRESLAEAGVDLDTRNAYQDKFIKQLKFKLRAKANREKQEELLLTATQYFQDALNKGLDKPIAFLNNLINQNKVKFQYSKLKEINEEGIKEIIKDHNLIEIIEMIESESEGK</sequence>
<dbReference type="AlphaFoldDB" id="A0A137RLT0"/>
<dbReference type="RefSeq" id="WP_062619140.1">
    <property type="nucleotide sequence ID" value="NZ_JRWG01000001.1"/>
</dbReference>
<organism evidence="1 2">
    <name type="scientific">Aequorivita aquimaris</name>
    <dbReference type="NCBI Taxonomy" id="1548749"/>
    <lineage>
        <taxon>Bacteria</taxon>
        <taxon>Pseudomonadati</taxon>
        <taxon>Bacteroidota</taxon>
        <taxon>Flavobacteriia</taxon>
        <taxon>Flavobacteriales</taxon>
        <taxon>Flavobacteriaceae</taxon>
        <taxon>Aequorivita</taxon>
    </lineage>
</organism>
<name>A0A137RLT0_9FLAO</name>
<evidence type="ECO:0000313" key="1">
    <source>
        <dbReference type="EMBL" id="KXO01121.1"/>
    </source>
</evidence>
<accession>A0A137RLT0</accession>
<comment type="caution">
    <text evidence="1">The sequence shown here is derived from an EMBL/GenBank/DDBJ whole genome shotgun (WGS) entry which is preliminary data.</text>
</comment>
<dbReference type="EMBL" id="JRWG01000001">
    <property type="protein sequence ID" value="KXO01121.1"/>
    <property type="molecule type" value="Genomic_DNA"/>
</dbReference>
<evidence type="ECO:0000313" key="2">
    <source>
        <dbReference type="Proteomes" id="UP000070138"/>
    </source>
</evidence>
<dbReference type="OrthoDB" id="1441520at2"/>
<keyword evidence="2" id="KW-1185">Reference proteome</keyword>
<reference evidence="2" key="1">
    <citation type="submission" date="2014-10" db="EMBL/GenBank/DDBJ databases">
        <title>Genome sequencing of Vitellibacter sp. D-24.</title>
        <authorList>
            <person name="Thevarajoo S."/>
            <person name="Selvaratnam C."/>
            <person name="Goh K.M."/>
            <person name="Chong C.S."/>
        </authorList>
    </citation>
    <scope>NUCLEOTIDE SEQUENCE [LARGE SCALE GENOMIC DNA]</scope>
    <source>
        <strain evidence="2">D-24</strain>
    </source>
</reference>
<dbReference type="STRING" id="1548749.LS48_01200"/>
<reference evidence="1 2" key="2">
    <citation type="journal article" date="2016" name="Int. J. Syst. Evol. Microbiol.">
        <title>Vitellibacter aquimaris sp. nov., a marine bacterium isolated from seawater.</title>
        <authorList>
            <person name="Thevarajoo S."/>
            <person name="Selvaratnam C."/>
            <person name="Goh K.M."/>
            <person name="Hong K.W."/>
            <person name="Chan X.Y."/>
            <person name="Chan K.G."/>
            <person name="Chong C.S."/>
        </authorList>
    </citation>
    <scope>NUCLEOTIDE SEQUENCE [LARGE SCALE GENOMIC DNA]</scope>
    <source>
        <strain evidence="1 2">D-24</strain>
    </source>
</reference>
<dbReference type="Proteomes" id="UP000070138">
    <property type="component" value="Unassembled WGS sequence"/>
</dbReference>
<protein>
    <submittedName>
        <fullName evidence="1">Uncharacterized protein</fullName>
    </submittedName>
</protein>
<proteinExistence type="predicted"/>
<gene>
    <name evidence="1" type="ORF">LS48_01200</name>
</gene>